<dbReference type="GO" id="GO:0001680">
    <property type="term" value="P:tRNA 3'-terminal CCA addition"/>
    <property type="evidence" value="ECO:0007669"/>
    <property type="project" value="UniProtKB-UniRule"/>
</dbReference>
<evidence type="ECO:0000256" key="10">
    <source>
        <dbReference type="ARBA" id="ARBA00022884"/>
    </source>
</evidence>
<feature type="binding site" evidence="11">
    <location>
        <position position="91"/>
    </location>
    <ligand>
        <name>ATP</name>
        <dbReference type="ChEBI" id="CHEBI:30616"/>
    </ligand>
</feature>
<comment type="similarity">
    <text evidence="11">Belongs to the tRNA nucleotidyltransferase/poly(A) polymerase family. Bacterial CCA-adding enzyme type 1 subfamily.</text>
</comment>
<evidence type="ECO:0000256" key="9">
    <source>
        <dbReference type="ARBA" id="ARBA00022842"/>
    </source>
</evidence>
<dbReference type="Pfam" id="PF12627">
    <property type="entry name" value="PolyA_pol_RNAbd"/>
    <property type="match status" value="1"/>
</dbReference>
<dbReference type="CDD" id="cd05398">
    <property type="entry name" value="NT_ClassII-CCAase"/>
    <property type="match status" value="1"/>
</dbReference>
<feature type="binding site" evidence="11">
    <location>
        <position position="142"/>
    </location>
    <ligand>
        <name>CTP</name>
        <dbReference type="ChEBI" id="CHEBI:37563"/>
    </ligand>
</feature>
<keyword evidence="10 11" id="KW-0694">RNA-binding</keyword>
<evidence type="ECO:0000256" key="7">
    <source>
        <dbReference type="ARBA" id="ARBA00022801"/>
    </source>
</evidence>
<dbReference type="GO" id="GO:0000049">
    <property type="term" value="F:tRNA binding"/>
    <property type="evidence" value="ECO:0007669"/>
    <property type="project" value="UniProtKB-UniRule"/>
</dbReference>
<dbReference type="HAMAP" id="MF_01261">
    <property type="entry name" value="CCA_bact_type1"/>
    <property type="match status" value="1"/>
</dbReference>
<dbReference type="PANTHER" id="PTHR47545:SF1">
    <property type="entry name" value="MULTIFUNCTIONAL CCA PROTEIN"/>
    <property type="match status" value="1"/>
</dbReference>
<keyword evidence="11" id="KW-0511">Multifunctional enzyme</keyword>
<keyword evidence="11" id="KW-0533">Nickel</keyword>
<feature type="binding site" evidence="11">
    <location>
        <position position="145"/>
    </location>
    <ligand>
        <name>ATP</name>
        <dbReference type="ChEBI" id="CHEBI:30616"/>
    </ligand>
</feature>
<dbReference type="GO" id="GO:0160016">
    <property type="term" value="F:CCACCA tRNA nucleotidyltransferase activity"/>
    <property type="evidence" value="ECO:0007669"/>
    <property type="project" value="RHEA"/>
</dbReference>
<dbReference type="InterPro" id="IPR006674">
    <property type="entry name" value="HD_domain"/>
</dbReference>
<dbReference type="InterPro" id="IPR012006">
    <property type="entry name" value="CCA_bact"/>
</dbReference>
<dbReference type="Gene3D" id="1.10.3090.10">
    <property type="entry name" value="cca-adding enzyme, domain 2"/>
    <property type="match status" value="1"/>
</dbReference>
<dbReference type="GO" id="GO:0005524">
    <property type="term" value="F:ATP binding"/>
    <property type="evidence" value="ECO:0007669"/>
    <property type="project" value="UniProtKB-UniRule"/>
</dbReference>
<comment type="caution">
    <text evidence="13">The sequence shown here is derived from an EMBL/GenBank/DDBJ whole genome shotgun (WGS) entry which is preliminary data.</text>
</comment>
<keyword evidence="14" id="KW-1185">Reference proteome</keyword>
<dbReference type="EC" id="3.1.4.-" evidence="11"/>
<feature type="binding site" evidence="11">
    <location>
        <position position="8"/>
    </location>
    <ligand>
        <name>CTP</name>
        <dbReference type="ChEBI" id="CHEBI:37563"/>
    </ligand>
</feature>
<dbReference type="EC" id="3.1.3.-" evidence="11"/>
<dbReference type="GO" id="GO:0042245">
    <property type="term" value="P:RNA repair"/>
    <property type="evidence" value="ECO:0007669"/>
    <property type="project" value="UniProtKB-KW"/>
</dbReference>
<dbReference type="PIRSF" id="PIRSF000813">
    <property type="entry name" value="CCA_bact"/>
    <property type="match status" value="1"/>
</dbReference>
<proteinExistence type="inferred from homology"/>
<evidence type="ECO:0000256" key="8">
    <source>
        <dbReference type="ARBA" id="ARBA00022840"/>
    </source>
</evidence>
<comment type="cofactor">
    <cofactor evidence="11">
        <name>Ni(2+)</name>
        <dbReference type="ChEBI" id="CHEBI:49786"/>
    </cofactor>
    <text evidence="11">Nickel for phosphatase activity.</text>
</comment>
<dbReference type="InterPro" id="IPR002646">
    <property type="entry name" value="PolA_pol_head_dom"/>
</dbReference>
<feature type="binding site" evidence="11">
    <location>
        <position position="91"/>
    </location>
    <ligand>
        <name>CTP</name>
        <dbReference type="ChEBI" id="CHEBI:37563"/>
    </ligand>
</feature>
<protein>
    <recommendedName>
        <fullName evidence="11">Multifunctional CCA protein</fullName>
    </recommendedName>
    <domain>
        <recommendedName>
            <fullName evidence="11">CCA-adding enzyme</fullName>
            <ecNumber evidence="11">2.7.7.72</ecNumber>
        </recommendedName>
        <alternativeName>
            <fullName evidence="11">CCA tRNA nucleotidyltransferase</fullName>
        </alternativeName>
        <alternativeName>
            <fullName evidence="11">tRNA CCA-pyrophosphorylase</fullName>
        </alternativeName>
        <alternativeName>
            <fullName evidence="11">tRNA adenylyl-/cytidylyl-transferase</fullName>
        </alternativeName>
        <alternativeName>
            <fullName evidence="11">tRNA nucleotidyltransferase</fullName>
        </alternativeName>
        <alternativeName>
            <fullName evidence="11">tRNA-NT</fullName>
        </alternativeName>
    </domain>
    <domain>
        <recommendedName>
            <fullName evidence="11">2'-nucleotidase</fullName>
            <ecNumber evidence="11">3.1.3.-</ecNumber>
        </recommendedName>
    </domain>
    <domain>
        <recommendedName>
            <fullName evidence="11">2',3'-cyclic phosphodiesterase</fullName>
            <ecNumber evidence="11">3.1.4.-</ecNumber>
        </recommendedName>
    </domain>
    <domain>
        <recommendedName>
            <fullName evidence="11">Phosphatase</fullName>
        </recommendedName>
    </domain>
</protein>
<keyword evidence="3 11" id="KW-0548">Nucleotidyltransferase</keyword>
<comment type="catalytic activity">
    <reaction evidence="11">
        <text>a tRNA with a 3' CCA end + 2 CTP + ATP = a tRNA with a 3' CCACCA end + 3 diphosphate</text>
        <dbReference type="Rhea" id="RHEA:76235"/>
        <dbReference type="Rhea" id="RHEA-COMP:10468"/>
        <dbReference type="Rhea" id="RHEA-COMP:18655"/>
        <dbReference type="ChEBI" id="CHEBI:30616"/>
        <dbReference type="ChEBI" id="CHEBI:33019"/>
        <dbReference type="ChEBI" id="CHEBI:37563"/>
        <dbReference type="ChEBI" id="CHEBI:83071"/>
        <dbReference type="ChEBI" id="CHEBI:195187"/>
    </reaction>
</comment>
<feature type="binding site" evidence="11">
    <location>
        <position position="142"/>
    </location>
    <ligand>
        <name>ATP</name>
        <dbReference type="ChEBI" id="CHEBI:30616"/>
    </ligand>
</feature>
<dbReference type="SUPFAM" id="SSF81301">
    <property type="entry name" value="Nucleotidyltransferase"/>
    <property type="match status" value="1"/>
</dbReference>
<evidence type="ECO:0000313" key="13">
    <source>
        <dbReference type="EMBL" id="RNF82886.1"/>
    </source>
</evidence>
<organism evidence="13 14">
    <name type="scientific">Montanilutibacter psychrotolerans</name>
    <dbReference type="NCBI Taxonomy" id="1327343"/>
    <lineage>
        <taxon>Bacteria</taxon>
        <taxon>Pseudomonadati</taxon>
        <taxon>Pseudomonadota</taxon>
        <taxon>Gammaproteobacteria</taxon>
        <taxon>Lysobacterales</taxon>
        <taxon>Lysobacteraceae</taxon>
        <taxon>Montanilutibacter</taxon>
    </lineage>
</organism>
<keyword evidence="4 11" id="KW-0479">Metal-binding</keyword>
<dbReference type="RefSeq" id="WP_123088619.1">
    <property type="nucleotide sequence ID" value="NZ_RIBS01000006.1"/>
</dbReference>
<comment type="function">
    <text evidence="11">Catalyzes the addition and repair of the essential 3'-terminal CCA sequence in tRNAs without using a nucleic acid template. Adds these three nucleotides in the order of C, C, and A to the tRNA nucleotide-73, using CTP and ATP as substrates and producing inorganic pyrophosphate. tRNA 3'-terminal CCA addition is required both for tRNA processing and repair. Also involved in tRNA surveillance by mediating tandem CCA addition to generate a CCACCA at the 3' terminus of unstable tRNAs. While stable tRNAs receive only 3'-terminal CCA, unstable tRNAs are marked with CCACCA and rapidly degraded.</text>
</comment>
<comment type="subunit">
    <text evidence="11">Monomer. Can also form homodimers and oligomers.</text>
</comment>
<feature type="binding site" evidence="11">
    <location>
        <position position="23"/>
    </location>
    <ligand>
        <name>Mg(2+)</name>
        <dbReference type="ChEBI" id="CHEBI:18420"/>
    </ligand>
</feature>
<feature type="domain" description="HD" evidence="12">
    <location>
        <begin position="233"/>
        <end position="335"/>
    </location>
</feature>
<reference evidence="13 14" key="1">
    <citation type="submission" date="2018-11" db="EMBL/GenBank/DDBJ databases">
        <title>Lysobacter cryohumiis sp. nov., isolated from soil in the Tianshan Mountains, Xinjiang, China.</title>
        <authorList>
            <person name="Luo Y."/>
            <person name="Sheng H."/>
        </authorList>
    </citation>
    <scope>NUCLEOTIDE SEQUENCE [LARGE SCALE GENOMIC DNA]</scope>
    <source>
        <strain evidence="13 14">ZS60</strain>
    </source>
</reference>
<keyword evidence="2 11" id="KW-0819">tRNA processing</keyword>
<feature type="binding site" evidence="11">
    <location>
        <position position="21"/>
    </location>
    <ligand>
        <name>Mg(2+)</name>
        <dbReference type="ChEBI" id="CHEBI:18420"/>
    </ligand>
</feature>
<evidence type="ECO:0000259" key="12">
    <source>
        <dbReference type="PROSITE" id="PS51831"/>
    </source>
</evidence>
<dbReference type="PANTHER" id="PTHR47545">
    <property type="entry name" value="MULTIFUNCTIONAL CCA PROTEIN"/>
    <property type="match status" value="1"/>
</dbReference>
<evidence type="ECO:0000256" key="1">
    <source>
        <dbReference type="ARBA" id="ARBA00022679"/>
    </source>
</evidence>
<feature type="binding site" evidence="11">
    <location>
        <position position="145"/>
    </location>
    <ligand>
        <name>CTP</name>
        <dbReference type="ChEBI" id="CHEBI:37563"/>
    </ligand>
</feature>
<evidence type="ECO:0000256" key="5">
    <source>
        <dbReference type="ARBA" id="ARBA00022741"/>
    </source>
</evidence>
<comment type="domain">
    <text evidence="11">Comprises two domains: an N-terminal domain containing the nucleotidyltransferase activity and a C-terminal HD domain associated with both phosphodiesterase and phosphatase activities.</text>
</comment>
<name>A0A3M8STS9_9GAMM</name>
<dbReference type="Proteomes" id="UP000267049">
    <property type="component" value="Unassembled WGS sequence"/>
</dbReference>
<dbReference type="SUPFAM" id="SSF81891">
    <property type="entry name" value="Poly A polymerase C-terminal region-like"/>
    <property type="match status" value="1"/>
</dbReference>
<dbReference type="GO" id="GO:0016791">
    <property type="term" value="F:phosphatase activity"/>
    <property type="evidence" value="ECO:0007669"/>
    <property type="project" value="UniProtKB-UniRule"/>
</dbReference>
<dbReference type="PROSITE" id="PS51831">
    <property type="entry name" value="HD"/>
    <property type="match status" value="1"/>
</dbReference>
<evidence type="ECO:0000256" key="4">
    <source>
        <dbReference type="ARBA" id="ARBA00022723"/>
    </source>
</evidence>
<keyword evidence="1 11" id="KW-0808">Transferase</keyword>
<sequence>MKTYLVGGAVRDSLLGREPGDRDYVVVGQDPAAMEAAGFKPVGRDFPVFLHPDTGEEYALARTERKSGRGYRGFVVDADPSVTLEEDLGRRDFTINAIARELHDDGSPGVLVDPHGGVRDLEARLLRHVGPAFEEDPLRVLRAARFMARFAPMGFRVADETMALMRRMAASGELSELVPERVWQELRRALASERPSAFLRTLHDAHALGPVLPELEALYGVPQRAEFHPEVDTGVHVEMVCDMAAQLAPGDDLIGFAALTHDLGKALTPEHVLPGHIGHEQAGIAPLQALCTRLRVPVEHHQLARIACIEHLNVHRFDQLRASTVVDLIGRCDGFRKPERIAQLARVCEADKRGRGGNDTADYPQARALLAAHAAAMRVRASDLSPNLTGAAIGEGMRRARIAAVTANRANDVDA</sequence>
<feature type="binding site" evidence="11">
    <location>
        <position position="11"/>
    </location>
    <ligand>
        <name>CTP</name>
        <dbReference type="ChEBI" id="CHEBI:37563"/>
    </ligand>
</feature>
<feature type="binding site" evidence="11">
    <location>
        <position position="11"/>
    </location>
    <ligand>
        <name>ATP</name>
        <dbReference type="ChEBI" id="CHEBI:30616"/>
    </ligand>
</feature>
<dbReference type="OrthoDB" id="9805698at2"/>
<keyword evidence="8 11" id="KW-0067">ATP-binding</keyword>
<dbReference type="GO" id="GO:0000287">
    <property type="term" value="F:magnesium ion binding"/>
    <property type="evidence" value="ECO:0007669"/>
    <property type="project" value="UniProtKB-UniRule"/>
</dbReference>
<evidence type="ECO:0000256" key="11">
    <source>
        <dbReference type="HAMAP-Rule" id="MF_01261"/>
    </source>
</evidence>
<evidence type="ECO:0000313" key="14">
    <source>
        <dbReference type="Proteomes" id="UP000267049"/>
    </source>
</evidence>
<gene>
    <name evidence="11" type="primary">cca</name>
    <name evidence="13" type="ORF">EER27_13355</name>
</gene>
<dbReference type="AlphaFoldDB" id="A0A3M8STS9"/>
<dbReference type="Pfam" id="PF01743">
    <property type="entry name" value="PolyA_pol"/>
    <property type="match status" value="1"/>
</dbReference>
<dbReference type="Gene3D" id="3.30.460.10">
    <property type="entry name" value="Beta Polymerase, domain 2"/>
    <property type="match status" value="1"/>
</dbReference>
<keyword evidence="6 11" id="KW-0692">RNA repair</keyword>
<keyword evidence="5 11" id="KW-0547">Nucleotide-binding</keyword>
<dbReference type="InterPro" id="IPR043519">
    <property type="entry name" value="NT_sf"/>
</dbReference>
<evidence type="ECO:0000256" key="2">
    <source>
        <dbReference type="ARBA" id="ARBA00022694"/>
    </source>
</evidence>
<dbReference type="EC" id="2.7.7.72" evidence="11"/>
<dbReference type="GO" id="GO:0004810">
    <property type="term" value="F:CCA tRNA nucleotidyltransferase activity"/>
    <property type="evidence" value="ECO:0007669"/>
    <property type="project" value="UniProtKB-UniRule"/>
</dbReference>
<comment type="miscellaneous">
    <text evidence="11">A single active site specifically recognizes both ATP and CTP and is responsible for their addition.</text>
</comment>
<keyword evidence="7 11" id="KW-0378">Hydrolase</keyword>
<dbReference type="GO" id="GO:0004112">
    <property type="term" value="F:cyclic-nucleotide phosphodiesterase activity"/>
    <property type="evidence" value="ECO:0007669"/>
    <property type="project" value="UniProtKB-UniRule"/>
</dbReference>
<dbReference type="NCBIfam" id="NF008137">
    <property type="entry name" value="PRK10885.1"/>
    <property type="match status" value="1"/>
</dbReference>
<evidence type="ECO:0000256" key="6">
    <source>
        <dbReference type="ARBA" id="ARBA00022800"/>
    </source>
</evidence>
<dbReference type="InterPro" id="IPR050124">
    <property type="entry name" value="tRNA_CCA-adding_enzyme"/>
</dbReference>
<dbReference type="EMBL" id="RIBS01000006">
    <property type="protein sequence ID" value="RNF82886.1"/>
    <property type="molecule type" value="Genomic_DNA"/>
</dbReference>
<keyword evidence="9 11" id="KW-0460">Magnesium</keyword>
<feature type="binding site" evidence="11">
    <location>
        <position position="8"/>
    </location>
    <ligand>
        <name>ATP</name>
        <dbReference type="ChEBI" id="CHEBI:30616"/>
    </ligand>
</feature>
<comment type="catalytic activity">
    <reaction evidence="11">
        <text>a tRNA precursor + 2 CTP + ATP = a tRNA with a 3' CCA end + 3 diphosphate</text>
        <dbReference type="Rhea" id="RHEA:14433"/>
        <dbReference type="Rhea" id="RHEA-COMP:10465"/>
        <dbReference type="Rhea" id="RHEA-COMP:10468"/>
        <dbReference type="ChEBI" id="CHEBI:30616"/>
        <dbReference type="ChEBI" id="CHEBI:33019"/>
        <dbReference type="ChEBI" id="CHEBI:37563"/>
        <dbReference type="ChEBI" id="CHEBI:74896"/>
        <dbReference type="ChEBI" id="CHEBI:83071"/>
        <dbReference type="EC" id="2.7.7.72"/>
    </reaction>
</comment>
<comment type="cofactor">
    <cofactor evidence="11">
        <name>Mg(2+)</name>
        <dbReference type="ChEBI" id="CHEBI:18420"/>
    </cofactor>
    <text evidence="11">Magnesium is required for nucleotidyltransferase activity.</text>
</comment>
<dbReference type="InterPro" id="IPR032828">
    <property type="entry name" value="PolyA_RNA-bd"/>
</dbReference>
<accession>A0A3M8STS9</accession>
<evidence type="ECO:0000256" key="3">
    <source>
        <dbReference type="ARBA" id="ARBA00022695"/>
    </source>
</evidence>